<reference evidence="1" key="1">
    <citation type="submission" date="2022-11" db="EMBL/GenBank/DDBJ databases">
        <title>Chromosome-level genome of Pogonophryne albipinna.</title>
        <authorList>
            <person name="Jo E."/>
        </authorList>
    </citation>
    <scope>NUCLEOTIDE SEQUENCE</scope>
    <source>
        <strain evidence="1">SGF0006</strain>
        <tissue evidence="1">Muscle</tissue>
    </source>
</reference>
<feature type="non-terminal residue" evidence="1">
    <location>
        <position position="139"/>
    </location>
</feature>
<accession>A0AAD6BKE4</accession>
<keyword evidence="2" id="KW-1185">Reference proteome</keyword>
<organism evidence="1 2">
    <name type="scientific">Pogonophryne albipinna</name>
    <dbReference type="NCBI Taxonomy" id="1090488"/>
    <lineage>
        <taxon>Eukaryota</taxon>
        <taxon>Metazoa</taxon>
        <taxon>Chordata</taxon>
        <taxon>Craniata</taxon>
        <taxon>Vertebrata</taxon>
        <taxon>Euteleostomi</taxon>
        <taxon>Actinopterygii</taxon>
        <taxon>Neopterygii</taxon>
        <taxon>Teleostei</taxon>
        <taxon>Neoteleostei</taxon>
        <taxon>Acanthomorphata</taxon>
        <taxon>Eupercaria</taxon>
        <taxon>Perciformes</taxon>
        <taxon>Notothenioidei</taxon>
        <taxon>Pogonophryne</taxon>
    </lineage>
</organism>
<feature type="non-terminal residue" evidence="1">
    <location>
        <position position="1"/>
    </location>
</feature>
<protein>
    <submittedName>
        <fullName evidence="1">Uncharacterized protein</fullName>
    </submittedName>
</protein>
<dbReference type="AlphaFoldDB" id="A0AAD6BKE4"/>
<gene>
    <name evidence="1" type="ORF">JOQ06_012944</name>
</gene>
<sequence>SFSEAAAEVQDENRLKGGLSQQRSSCWHGNGCLCEWRLLYLGRSEGSRCLPVQQDPVRLLNKQAFTRYPPSDLTWVAFRWYGGSWRLSQSASFHLQCPGLSEGLGFTSKGTVCAAADNTLYPKAVASFSRAPTRTLRSQ</sequence>
<name>A0AAD6BKE4_9TELE</name>
<evidence type="ECO:0000313" key="2">
    <source>
        <dbReference type="Proteomes" id="UP001219934"/>
    </source>
</evidence>
<dbReference type="Proteomes" id="UP001219934">
    <property type="component" value="Unassembled WGS sequence"/>
</dbReference>
<comment type="caution">
    <text evidence="1">The sequence shown here is derived from an EMBL/GenBank/DDBJ whole genome shotgun (WGS) entry which is preliminary data.</text>
</comment>
<evidence type="ECO:0000313" key="1">
    <source>
        <dbReference type="EMBL" id="KAJ4944400.1"/>
    </source>
</evidence>
<dbReference type="EMBL" id="JAPTMU010000004">
    <property type="protein sequence ID" value="KAJ4944400.1"/>
    <property type="molecule type" value="Genomic_DNA"/>
</dbReference>
<proteinExistence type="predicted"/>